<dbReference type="EMBL" id="LSCV01000002">
    <property type="protein sequence ID" value="KXB42457.1"/>
    <property type="molecule type" value="Genomic_DNA"/>
</dbReference>
<name>A0A133YH14_9FIRM</name>
<dbReference type="GO" id="GO:0005978">
    <property type="term" value="P:glycogen biosynthetic process"/>
    <property type="evidence" value="ECO:0007669"/>
    <property type="project" value="UniProtKB-UniRule"/>
</dbReference>
<dbReference type="CDD" id="cd02855">
    <property type="entry name" value="E_set_GBE_prok_N"/>
    <property type="match status" value="1"/>
</dbReference>
<feature type="active site" description="Proton donor" evidence="11 12">
    <location>
        <position position="359"/>
    </location>
</feature>
<evidence type="ECO:0000256" key="12">
    <source>
        <dbReference type="PIRSR" id="PIRSR000463-1"/>
    </source>
</evidence>
<dbReference type="SUPFAM" id="SSF81296">
    <property type="entry name" value="E set domains"/>
    <property type="match status" value="1"/>
</dbReference>
<keyword evidence="10 11" id="KW-0119">Carbohydrate metabolism</keyword>
<keyword evidence="8" id="KW-0136">Cellulose degradation</keyword>
<dbReference type="InterPro" id="IPR013783">
    <property type="entry name" value="Ig-like_fold"/>
</dbReference>
<dbReference type="Gene3D" id="2.60.40.1180">
    <property type="entry name" value="Golgi alpha-mannosidase II"/>
    <property type="match status" value="1"/>
</dbReference>
<dbReference type="SUPFAM" id="SSF51011">
    <property type="entry name" value="Glycosyl hydrolase domain"/>
    <property type="match status" value="1"/>
</dbReference>
<protein>
    <recommendedName>
        <fullName evidence="11">1,4-alpha-glucan branching enzyme GlgB</fullName>
        <ecNumber evidence="11">2.4.1.18</ecNumber>
    </recommendedName>
    <alternativeName>
        <fullName evidence="11">1,4-alpha-D-glucan:1,4-alpha-D-glucan 6-glucosyl-transferase</fullName>
    </alternativeName>
    <alternativeName>
        <fullName evidence="11">Alpha-(1-&gt;4)-glucan branching enzyme</fullName>
    </alternativeName>
    <alternativeName>
        <fullName evidence="11">Glycogen branching enzyme</fullName>
        <shortName evidence="11">BE</shortName>
    </alternativeName>
</protein>
<accession>A0A133YH14</accession>
<evidence type="ECO:0000256" key="6">
    <source>
        <dbReference type="ARBA" id="ARBA00022676"/>
    </source>
</evidence>
<dbReference type="Pfam" id="PF02922">
    <property type="entry name" value="CBM_48"/>
    <property type="match status" value="1"/>
</dbReference>
<comment type="function">
    <text evidence="2 11">Catalyzes the formation of the alpha-1,6-glucosidic linkages in glycogen by scission of a 1,4-alpha-linked oligosaccharide from growing alpha-1,4-glucan chains and the subsequent attachment of the oligosaccharide to the alpha-1,6 position.</text>
</comment>
<dbReference type="GO" id="GO:0004553">
    <property type="term" value="F:hydrolase activity, hydrolyzing O-glycosyl compounds"/>
    <property type="evidence" value="ECO:0007669"/>
    <property type="project" value="InterPro"/>
</dbReference>
<dbReference type="GO" id="GO:0005829">
    <property type="term" value="C:cytosol"/>
    <property type="evidence" value="ECO:0007669"/>
    <property type="project" value="TreeGrafter"/>
</dbReference>
<comment type="similarity">
    <text evidence="4 11">Belongs to the glycosyl hydrolase 13 family. GlgB subfamily.</text>
</comment>
<dbReference type="PANTHER" id="PTHR43651:SF3">
    <property type="entry name" value="1,4-ALPHA-GLUCAN-BRANCHING ENZYME"/>
    <property type="match status" value="1"/>
</dbReference>
<comment type="caution">
    <text evidence="15">The sequence shown here is derived from an EMBL/GenBank/DDBJ whole genome shotgun (WGS) entry which is preliminary data.</text>
</comment>
<keyword evidence="5 11" id="KW-0321">Glycogen metabolism</keyword>
<dbReference type="NCBIfam" id="NF003811">
    <property type="entry name" value="PRK05402.1"/>
    <property type="match status" value="1"/>
</dbReference>
<dbReference type="HAMAP" id="MF_00685">
    <property type="entry name" value="GlgB"/>
    <property type="match status" value="1"/>
</dbReference>
<dbReference type="InterPro" id="IPR006407">
    <property type="entry name" value="GlgB"/>
</dbReference>
<evidence type="ECO:0000256" key="5">
    <source>
        <dbReference type="ARBA" id="ARBA00022600"/>
    </source>
</evidence>
<gene>
    <name evidence="11" type="primary">glgB</name>
    <name evidence="15" type="ORF">HMPREF1872_00129</name>
</gene>
<dbReference type="GO" id="GO:0043169">
    <property type="term" value="F:cation binding"/>
    <property type="evidence" value="ECO:0007669"/>
    <property type="project" value="InterPro"/>
</dbReference>
<proteinExistence type="inferred from homology"/>
<evidence type="ECO:0000256" key="13">
    <source>
        <dbReference type="SAM" id="Coils"/>
    </source>
</evidence>
<sequence>MGGEKLMDQAYLFNIGENFESYNFLGAHKSRENDQDGYNFRVWAPNAQQVTVFGSFNGWNKFEYFMHKDWATGIFSLFIPNLAPWTRYKYCVQQQNGNWVDKSDPFGFHFEERPGTATILSGEDDYQWNDADFCKNRKDALAAQPLNIYELNIGSWMKHWDGNFYSYRDLAQRLPEYVQEMGYNAVEFMPVTEYPLDASWGYQVTGYFAATSRYGTPNDLKYLVDCLHQKGIKVIFDWVPAHFPKNEVGLARFDGTPQFEYADALKGEQPSWGTYIFDFAKREVHSFLISSANFWIKEFHGDGIRVDAVSAMLYLDFDKPNGSVRNIYGGNENLEAIEFLRRVNSILRDRYPYCLLIAEESTAYPGITKSAQEGGLGFTHKWNMGWMHDTLDYYSLDYLYRVYHYHMLTFSLTYAFSENFVLPFSHDEVVHGKKSILGRQQGDLWRQMASVRSLYAWQIGHPGAKLNFMGYELGQFAEWNFNEQLDWHLLQYEHHAKLHNYIRCLNHIYLNEPALWTKEHDWSGFKWLQVNDAKNSVYAYARFANKKEDTLVFIFNNTPAVLEHYKLELPYYGQYDVILNSDDSEWFGSQNLDDFKSLQTSTLTEDIAAKDYAQTKKEFDKKLAKFSKEHAKMQKSLATLKEEYLELLHEQANYGRLLPMSLDEVKNLHYPELKYYNLPDLAMSELQELTAPYASTELTLPPLSVLILKYKGEAKTD</sequence>
<dbReference type="InterPro" id="IPR037439">
    <property type="entry name" value="Branching_enzy"/>
</dbReference>
<keyword evidence="7 11" id="KW-0808">Transferase</keyword>
<dbReference type="InterPro" id="IPR004193">
    <property type="entry name" value="Glyco_hydro_13_N"/>
</dbReference>
<dbReference type="InterPro" id="IPR013780">
    <property type="entry name" value="Glyco_hydro_b"/>
</dbReference>
<dbReference type="Pfam" id="PF00128">
    <property type="entry name" value="Alpha-amylase"/>
    <property type="match status" value="1"/>
</dbReference>
<keyword evidence="6 11" id="KW-0328">Glycosyltransferase</keyword>
<evidence type="ECO:0000256" key="8">
    <source>
        <dbReference type="ARBA" id="ARBA00023001"/>
    </source>
</evidence>
<evidence type="ECO:0000256" key="3">
    <source>
        <dbReference type="ARBA" id="ARBA00004964"/>
    </source>
</evidence>
<dbReference type="CDD" id="cd11322">
    <property type="entry name" value="AmyAc_Glg_BE"/>
    <property type="match status" value="1"/>
</dbReference>
<evidence type="ECO:0000259" key="14">
    <source>
        <dbReference type="SMART" id="SM00642"/>
    </source>
</evidence>
<dbReference type="SUPFAM" id="SSF51445">
    <property type="entry name" value="(Trans)glycosidases"/>
    <property type="match status" value="1"/>
</dbReference>
<evidence type="ECO:0000256" key="4">
    <source>
        <dbReference type="ARBA" id="ARBA00009000"/>
    </source>
</evidence>
<dbReference type="STRING" id="1497955.HMPREF1872_00129"/>
<dbReference type="FunFam" id="3.20.20.80:FF:000003">
    <property type="entry name" value="1,4-alpha-glucan branching enzyme GlgB"/>
    <property type="match status" value="1"/>
</dbReference>
<dbReference type="GO" id="GO:0003844">
    <property type="term" value="F:1,4-alpha-glucan branching enzyme activity"/>
    <property type="evidence" value="ECO:0007669"/>
    <property type="project" value="UniProtKB-UniRule"/>
</dbReference>
<evidence type="ECO:0000256" key="11">
    <source>
        <dbReference type="HAMAP-Rule" id="MF_00685"/>
    </source>
</evidence>
<dbReference type="Gene3D" id="2.60.40.10">
    <property type="entry name" value="Immunoglobulins"/>
    <property type="match status" value="1"/>
</dbReference>
<dbReference type="InterPro" id="IPR044143">
    <property type="entry name" value="GlgB_N_E_set_prok"/>
</dbReference>
<evidence type="ECO:0000256" key="7">
    <source>
        <dbReference type="ARBA" id="ARBA00022679"/>
    </source>
</evidence>
<evidence type="ECO:0000313" key="16">
    <source>
        <dbReference type="Proteomes" id="UP000070080"/>
    </source>
</evidence>
<dbReference type="Pfam" id="PF02806">
    <property type="entry name" value="Alpha-amylase_C"/>
    <property type="match status" value="1"/>
</dbReference>
<keyword evidence="16" id="KW-1185">Reference proteome</keyword>
<dbReference type="NCBIfam" id="NF008967">
    <property type="entry name" value="PRK12313.1"/>
    <property type="match status" value="1"/>
</dbReference>
<evidence type="ECO:0000256" key="1">
    <source>
        <dbReference type="ARBA" id="ARBA00000826"/>
    </source>
</evidence>
<reference evidence="16" key="1">
    <citation type="submission" date="2016-01" db="EMBL/GenBank/DDBJ databases">
        <authorList>
            <person name="Mitreva M."/>
            <person name="Pepin K.H."/>
            <person name="Mihindukulasuriya K.A."/>
            <person name="Fulton R."/>
            <person name="Fronick C."/>
            <person name="O'Laughlin M."/>
            <person name="Miner T."/>
            <person name="Herter B."/>
            <person name="Rosa B.A."/>
            <person name="Cordes M."/>
            <person name="Tomlinson C."/>
            <person name="Wollam A."/>
            <person name="Palsikar V.B."/>
            <person name="Mardis E.R."/>
            <person name="Wilson R.K."/>
        </authorList>
    </citation>
    <scope>NUCLEOTIDE SEQUENCE [LARGE SCALE GENOMIC DNA]</scope>
    <source>
        <strain evidence="16">KA00274</strain>
    </source>
</reference>
<evidence type="ECO:0000313" key="15">
    <source>
        <dbReference type="EMBL" id="KXB42457.1"/>
    </source>
</evidence>
<dbReference type="InterPro" id="IPR006047">
    <property type="entry name" value="GH13_cat_dom"/>
</dbReference>
<dbReference type="InterPro" id="IPR017853">
    <property type="entry name" value="GH"/>
</dbReference>
<feature type="coiled-coil region" evidence="13">
    <location>
        <begin position="623"/>
        <end position="650"/>
    </location>
</feature>
<dbReference type="SMART" id="SM00642">
    <property type="entry name" value="Aamy"/>
    <property type="match status" value="1"/>
</dbReference>
<comment type="pathway">
    <text evidence="3 11">Glycan biosynthesis; glycogen biosynthesis.</text>
</comment>
<comment type="catalytic activity">
    <reaction evidence="1 11">
        <text>Transfers a segment of a (1-&gt;4)-alpha-D-glucan chain to a primary hydroxy group in a similar glucan chain.</text>
        <dbReference type="EC" id="2.4.1.18"/>
    </reaction>
</comment>
<dbReference type="PATRIC" id="fig|1497955.3.peg.128"/>
<dbReference type="InterPro" id="IPR006048">
    <property type="entry name" value="A-amylase/branching_C"/>
</dbReference>
<keyword evidence="9 11" id="KW-0320">Glycogen biosynthesis</keyword>
<evidence type="ECO:0000256" key="9">
    <source>
        <dbReference type="ARBA" id="ARBA00023056"/>
    </source>
</evidence>
<dbReference type="UniPathway" id="UPA00164"/>
<dbReference type="Proteomes" id="UP000070080">
    <property type="component" value="Unassembled WGS sequence"/>
</dbReference>
<evidence type="ECO:0000256" key="10">
    <source>
        <dbReference type="ARBA" id="ARBA00023277"/>
    </source>
</evidence>
<dbReference type="PANTHER" id="PTHR43651">
    <property type="entry name" value="1,4-ALPHA-GLUCAN-BRANCHING ENZYME"/>
    <property type="match status" value="1"/>
</dbReference>
<keyword evidence="8" id="KW-0624">Polysaccharide degradation</keyword>
<feature type="domain" description="Glycosyl hydrolase family 13 catalytic" evidence="14">
    <location>
        <begin position="150"/>
        <end position="503"/>
    </location>
</feature>
<dbReference type="NCBIfam" id="TIGR01515">
    <property type="entry name" value="branching_enzym"/>
    <property type="match status" value="1"/>
</dbReference>
<dbReference type="GO" id="GO:0030245">
    <property type="term" value="P:cellulose catabolic process"/>
    <property type="evidence" value="ECO:0007669"/>
    <property type="project" value="UniProtKB-KW"/>
</dbReference>
<keyword evidence="13" id="KW-0175">Coiled coil</keyword>
<dbReference type="Gene3D" id="3.20.20.80">
    <property type="entry name" value="Glycosidases"/>
    <property type="match status" value="1"/>
</dbReference>
<dbReference type="AlphaFoldDB" id="A0A133YH14"/>
<evidence type="ECO:0000256" key="2">
    <source>
        <dbReference type="ARBA" id="ARBA00002953"/>
    </source>
</evidence>
<dbReference type="InterPro" id="IPR014756">
    <property type="entry name" value="Ig_E-set"/>
</dbReference>
<feature type="active site" description="Nucleophile" evidence="11 12">
    <location>
        <position position="307"/>
    </location>
</feature>
<dbReference type="EC" id="2.4.1.18" evidence="11"/>
<organism evidence="15 16">
    <name type="scientific">Amygdalobacter nucleatus</name>
    <dbReference type="NCBI Taxonomy" id="3029274"/>
    <lineage>
        <taxon>Bacteria</taxon>
        <taxon>Bacillati</taxon>
        <taxon>Bacillota</taxon>
        <taxon>Clostridia</taxon>
        <taxon>Eubacteriales</taxon>
        <taxon>Oscillospiraceae</taxon>
        <taxon>Amygdalobacter</taxon>
    </lineage>
</organism>
<comment type="subunit">
    <text evidence="11">Monomer.</text>
</comment>
<dbReference type="PIRSF" id="PIRSF000463">
    <property type="entry name" value="GlgB"/>
    <property type="match status" value="1"/>
</dbReference>